<dbReference type="PANTHER" id="PTHR32322:SF18">
    <property type="entry name" value="S-ADENOSYLMETHIONINE_S-ADENOSYLHOMOCYSTEINE TRANSPORTER"/>
    <property type="match status" value="1"/>
</dbReference>
<feature type="transmembrane region" description="Helical" evidence="8">
    <location>
        <begin position="65"/>
        <end position="87"/>
    </location>
</feature>
<feature type="transmembrane region" description="Helical" evidence="8">
    <location>
        <begin position="181"/>
        <end position="202"/>
    </location>
</feature>
<feature type="transmembrane region" description="Helical" evidence="8">
    <location>
        <begin position="249"/>
        <end position="268"/>
    </location>
</feature>
<comment type="similarity">
    <text evidence="2">Belongs to the drug/metabolite transporter (DMT) superfamily. 10 TMS drug/metabolite exporter (DME) (TC 2.A.7.3) family.</text>
</comment>
<dbReference type="PANTHER" id="PTHR32322">
    <property type="entry name" value="INNER MEMBRANE TRANSPORTER"/>
    <property type="match status" value="1"/>
</dbReference>
<dbReference type="SUPFAM" id="SSF103481">
    <property type="entry name" value="Multidrug resistance efflux transporter EmrE"/>
    <property type="match status" value="2"/>
</dbReference>
<evidence type="ECO:0000256" key="8">
    <source>
        <dbReference type="SAM" id="Phobius"/>
    </source>
</evidence>
<keyword evidence="4 8" id="KW-0812">Transmembrane</keyword>
<evidence type="ECO:0000259" key="9">
    <source>
        <dbReference type="Pfam" id="PF00892"/>
    </source>
</evidence>
<organism evidence="10 11">
    <name type="scientific">Brenneria populi</name>
    <dbReference type="NCBI Taxonomy" id="1505588"/>
    <lineage>
        <taxon>Bacteria</taxon>
        <taxon>Pseudomonadati</taxon>
        <taxon>Pseudomonadota</taxon>
        <taxon>Gammaproteobacteria</taxon>
        <taxon>Enterobacterales</taxon>
        <taxon>Pectobacteriaceae</taxon>
        <taxon>Brenneria</taxon>
    </lineage>
</organism>
<evidence type="ECO:0000313" key="10">
    <source>
        <dbReference type="EMBL" id="MEC5344275.1"/>
    </source>
</evidence>
<dbReference type="InterPro" id="IPR050638">
    <property type="entry name" value="AA-Vitamin_Transporters"/>
</dbReference>
<comment type="caution">
    <text evidence="10">The sequence shown here is derived from an EMBL/GenBank/DDBJ whole genome shotgun (WGS) entry which is preliminary data.</text>
</comment>
<evidence type="ECO:0000256" key="2">
    <source>
        <dbReference type="ARBA" id="ARBA00009853"/>
    </source>
</evidence>
<feature type="transmembrane region" description="Helical" evidence="8">
    <location>
        <begin position="121"/>
        <end position="140"/>
    </location>
</feature>
<proteinExistence type="inferred from homology"/>
<name>A0ABU6JUL9_9GAMM</name>
<feature type="transmembrane region" description="Helical" evidence="8">
    <location>
        <begin position="93"/>
        <end position="112"/>
    </location>
</feature>
<evidence type="ECO:0000256" key="4">
    <source>
        <dbReference type="ARBA" id="ARBA00022692"/>
    </source>
</evidence>
<keyword evidence="5 8" id="KW-1133">Transmembrane helix</keyword>
<keyword evidence="3" id="KW-1003">Cell membrane</keyword>
<evidence type="ECO:0000256" key="6">
    <source>
        <dbReference type="ARBA" id="ARBA00023136"/>
    </source>
</evidence>
<gene>
    <name evidence="10" type="ORF">VSX58_16910</name>
</gene>
<accession>A0ABU6JUL9</accession>
<evidence type="ECO:0000256" key="5">
    <source>
        <dbReference type="ARBA" id="ARBA00022989"/>
    </source>
</evidence>
<feature type="transmembrane region" description="Helical" evidence="8">
    <location>
        <begin position="152"/>
        <end position="169"/>
    </location>
</feature>
<reference evidence="10 11" key="1">
    <citation type="journal article" date="2017" name="Int. J. Syst. Evol. Microbiol.">
        <title>Brenneria populi subsp. brevivirga subsp. nov. isolated from symptomatic bark of Populus x euramericana canker, and description of Brenneria populi subsp. populi subsp. nov.</title>
        <authorList>
            <person name="Zheng M.H."/>
            <person name="Piao C.G."/>
            <person name="Xue H."/>
            <person name="Guo M.W."/>
            <person name="Li Y."/>
        </authorList>
    </citation>
    <scope>NUCLEOTIDE SEQUENCE [LARGE SCALE GENOMIC DNA]</scope>
    <source>
        <strain evidence="10 11">D9-5</strain>
    </source>
</reference>
<comment type="subcellular location">
    <subcellularLocation>
        <location evidence="1">Cell membrane</location>
        <topology evidence="1">Multi-pass membrane protein</topology>
    </subcellularLocation>
</comment>
<evidence type="ECO:0000256" key="3">
    <source>
        <dbReference type="ARBA" id="ARBA00022475"/>
    </source>
</evidence>
<keyword evidence="11" id="KW-1185">Reference proteome</keyword>
<feature type="domain" description="EamA" evidence="9">
    <location>
        <begin position="152"/>
        <end position="291"/>
    </location>
</feature>
<keyword evidence="6 8" id="KW-0472">Membrane</keyword>
<dbReference type="EMBL" id="JAYWTM010000020">
    <property type="protein sequence ID" value="MEC5344275.1"/>
    <property type="molecule type" value="Genomic_DNA"/>
</dbReference>
<feature type="transmembrane region" description="Helical" evidence="8">
    <location>
        <begin position="218"/>
        <end position="237"/>
    </location>
</feature>
<sequence length="308" mass="34362">MPYLLLTLAAMFWGGNYVVGHILVAGADPVVMTEARWAITALLLMTVYYKQVAADWRLLKQSLPVVVFLSIFGQVLFPLTLYIGLQYTTSLNAAIYMSATPCMVLIINKLIFNDRISRNNWAGVLLSTFGVFYLVSKGRITNLDAFKNMNQGDLWTMASALSWAFYCSFLRKKNKAIAGNAFVATSSMIGAVILAPVLYLYAQTQSAIDLTSYRHWDFLAGLAYLVIFPSWLSYVFWNRGIAEIGATRGEIYTHIIPLSGGLFSILFLDISLNSFHVVSAIFIILGIWLCSTNRASASQNNRPRRQIS</sequence>
<dbReference type="InterPro" id="IPR037185">
    <property type="entry name" value="EmrE-like"/>
</dbReference>
<feature type="transmembrane region" description="Helical" evidence="8">
    <location>
        <begin position="36"/>
        <end position="53"/>
    </location>
</feature>
<dbReference type="Pfam" id="PF00892">
    <property type="entry name" value="EamA"/>
    <property type="match status" value="2"/>
</dbReference>
<protein>
    <recommendedName>
        <fullName evidence="7">Threonine/homoserine exporter RhtA</fullName>
    </recommendedName>
</protein>
<dbReference type="InterPro" id="IPR000620">
    <property type="entry name" value="EamA_dom"/>
</dbReference>
<evidence type="ECO:0000256" key="7">
    <source>
        <dbReference type="ARBA" id="ARBA00040595"/>
    </source>
</evidence>
<feature type="transmembrane region" description="Helical" evidence="8">
    <location>
        <begin position="274"/>
        <end position="295"/>
    </location>
</feature>
<dbReference type="RefSeq" id="WP_327619111.1">
    <property type="nucleotide sequence ID" value="NZ_JAYWTM010000020.1"/>
</dbReference>
<evidence type="ECO:0000313" key="11">
    <source>
        <dbReference type="Proteomes" id="UP001309705"/>
    </source>
</evidence>
<dbReference type="Proteomes" id="UP001309705">
    <property type="component" value="Unassembled WGS sequence"/>
</dbReference>
<feature type="domain" description="EamA" evidence="9">
    <location>
        <begin position="3"/>
        <end position="135"/>
    </location>
</feature>
<evidence type="ECO:0000256" key="1">
    <source>
        <dbReference type="ARBA" id="ARBA00004651"/>
    </source>
</evidence>